<dbReference type="OrthoDB" id="9792160at2"/>
<dbReference type="EMBL" id="UHIO01000001">
    <property type="protein sequence ID" value="SUP41446.1"/>
    <property type="molecule type" value="Genomic_DNA"/>
</dbReference>
<sequence>MKEDILIVDGYNVIFAWPELKKISKSSLEHARSRIKSILQNYGKHKGYRVILVFDGKFANPGAAEEYMTEDFLEVYTADGETADSYIERTVFTFKNTYANVYVCTSDYAEQSQVLGFGALRISARELKAQVERAKLDEQRFYKGFHKRDSMRLQRNEVGHQLDGEVAKQWESLRRGNK</sequence>
<dbReference type="Proteomes" id="UP000255367">
    <property type="component" value="Unassembled WGS sequence"/>
</dbReference>
<keyword evidence="2" id="KW-1185">Reference proteome</keyword>
<dbReference type="AlphaFoldDB" id="A0A380NIN0"/>
<evidence type="ECO:0000313" key="1">
    <source>
        <dbReference type="EMBL" id="SUP41446.1"/>
    </source>
</evidence>
<evidence type="ECO:0000313" key="2">
    <source>
        <dbReference type="Proteomes" id="UP000255367"/>
    </source>
</evidence>
<dbReference type="CDD" id="cd10912">
    <property type="entry name" value="PIN_YacP-like"/>
    <property type="match status" value="1"/>
</dbReference>
<protein>
    <submittedName>
        <fullName evidence="1">Predicted RNA-binding protein containing a PIN domain</fullName>
    </submittedName>
</protein>
<dbReference type="PANTHER" id="PTHR34547">
    <property type="entry name" value="YACP-LIKE NYN DOMAIN PROTEIN"/>
    <property type="match status" value="1"/>
</dbReference>
<accession>A0A380NIN0</accession>
<dbReference type="RefSeq" id="WP_115309811.1">
    <property type="nucleotide sequence ID" value="NZ_UHIO01000001.1"/>
</dbReference>
<gene>
    <name evidence="1" type="ORF">NCTC12020_00573</name>
</gene>
<dbReference type="InterPro" id="IPR010298">
    <property type="entry name" value="YacP-like"/>
</dbReference>
<proteinExistence type="predicted"/>
<dbReference type="PANTHER" id="PTHR34547:SF1">
    <property type="entry name" value="YACP-LIKE NYN DOMAIN PROTEIN"/>
    <property type="match status" value="1"/>
</dbReference>
<name>A0A380NIN0_9FIRM</name>
<dbReference type="Pfam" id="PF05991">
    <property type="entry name" value="NYN_YacP"/>
    <property type="match status" value="1"/>
</dbReference>
<organism evidence="1 2">
    <name type="scientific">Veillonella criceti</name>
    <dbReference type="NCBI Taxonomy" id="103891"/>
    <lineage>
        <taxon>Bacteria</taxon>
        <taxon>Bacillati</taxon>
        <taxon>Bacillota</taxon>
        <taxon>Negativicutes</taxon>
        <taxon>Veillonellales</taxon>
        <taxon>Veillonellaceae</taxon>
        <taxon>Veillonella</taxon>
    </lineage>
</organism>
<reference evidence="1 2" key="1">
    <citation type="submission" date="2018-06" db="EMBL/GenBank/DDBJ databases">
        <authorList>
            <consortium name="Pathogen Informatics"/>
            <person name="Doyle S."/>
        </authorList>
    </citation>
    <scope>NUCLEOTIDE SEQUENCE [LARGE SCALE GENOMIC DNA]</scope>
    <source>
        <strain evidence="1 2">NCTC12020</strain>
    </source>
</reference>